<feature type="transmembrane region" description="Helical" evidence="1">
    <location>
        <begin position="21"/>
        <end position="42"/>
    </location>
</feature>
<sequence>MFAVLNATAAADPTAHWAGPWFPWFLIFPLFWILALGLFFFIGRRMWWGRRGQAAGAGRFGPGHYPGPFPAGPAAAEEILRERYARGDIDETEYRQRLEVLRGAEPGPYYQP</sequence>
<dbReference type="PATRIC" id="fig|37927.3.peg.1418"/>
<reference evidence="3 4" key="1">
    <citation type="submission" date="2016-02" db="EMBL/GenBank/DDBJ databases">
        <title>Complete genome of Sinomonas atrocyanea KCTC 3377.</title>
        <authorList>
            <person name="Kim K.M."/>
        </authorList>
    </citation>
    <scope>NUCLEOTIDE SEQUENCE [LARGE SCALE GENOMIC DNA]</scope>
    <source>
        <strain evidence="3 4">KCTC 3377</strain>
    </source>
</reference>
<evidence type="ECO:0000259" key="2">
    <source>
        <dbReference type="Pfam" id="PF09851"/>
    </source>
</evidence>
<dbReference type="RefSeq" id="WP_066496831.1">
    <property type="nucleotide sequence ID" value="NZ_BJMO01000040.1"/>
</dbReference>
<dbReference type="InterPro" id="IPR018649">
    <property type="entry name" value="SHOCT"/>
</dbReference>
<dbReference type="Proteomes" id="UP000070134">
    <property type="component" value="Chromosome"/>
</dbReference>
<dbReference type="EMBL" id="CP014518">
    <property type="protein sequence ID" value="AMM32050.1"/>
    <property type="molecule type" value="Genomic_DNA"/>
</dbReference>
<organism evidence="3 4">
    <name type="scientific">Sinomonas atrocyanea</name>
    <dbReference type="NCBI Taxonomy" id="37927"/>
    <lineage>
        <taxon>Bacteria</taxon>
        <taxon>Bacillati</taxon>
        <taxon>Actinomycetota</taxon>
        <taxon>Actinomycetes</taxon>
        <taxon>Micrococcales</taxon>
        <taxon>Micrococcaceae</taxon>
        <taxon>Sinomonas</taxon>
    </lineage>
</organism>
<dbReference type="OrthoDB" id="3748887at2"/>
<gene>
    <name evidence="3" type="ORF">SA2016_1370</name>
</gene>
<feature type="domain" description="SHOCT" evidence="2">
    <location>
        <begin position="76"/>
        <end position="101"/>
    </location>
</feature>
<evidence type="ECO:0000256" key="1">
    <source>
        <dbReference type="SAM" id="Phobius"/>
    </source>
</evidence>
<keyword evidence="1" id="KW-1133">Transmembrane helix</keyword>
<keyword evidence="1" id="KW-0472">Membrane</keyword>
<dbReference type="STRING" id="37927.SA2016_1370"/>
<accession>A0A126ZXZ7</accession>
<dbReference type="KEGG" id="satk:SA2016_1370"/>
<dbReference type="AlphaFoldDB" id="A0A126ZXZ7"/>
<evidence type="ECO:0000313" key="3">
    <source>
        <dbReference type="EMBL" id="AMM32050.1"/>
    </source>
</evidence>
<keyword evidence="4" id="KW-1185">Reference proteome</keyword>
<protein>
    <recommendedName>
        <fullName evidence="2">SHOCT domain-containing protein</fullName>
    </recommendedName>
</protein>
<keyword evidence="1" id="KW-0812">Transmembrane</keyword>
<proteinExistence type="predicted"/>
<evidence type="ECO:0000313" key="4">
    <source>
        <dbReference type="Proteomes" id="UP000070134"/>
    </source>
</evidence>
<name>A0A126ZXZ7_9MICC</name>
<dbReference type="Pfam" id="PF09851">
    <property type="entry name" value="SHOCT"/>
    <property type="match status" value="1"/>
</dbReference>